<accession>A0A075B1R2</accession>
<protein>
    <submittedName>
        <fullName evidence="1">Uncharacterized protein</fullName>
    </submittedName>
</protein>
<evidence type="ECO:0000313" key="2">
    <source>
        <dbReference type="Proteomes" id="UP000030755"/>
    </source>
</evidence>
<evidence type="ECO:0000313" key="1">
    <source>
        <dbReference type="EMBL" id="EPZ36479.1"/>
    </source>
</evidence>
<dbReference type="Proteomes" id="UP000030755">
    <property type="component" value="Unassembled WGS sequence"/>
</dbReference>
<gene>
    <name evidence="1" type="ORF">O9G_006120</name>
</gene>
<proteinExistence type="predicted"/>
<sequence length="162" mass="18825">MQRYKVKIKSGRLEYRNNSLTPSTPKVFIRIYDLEWVENQFGRKIRCESGNPPLPESNKILPKKSTLFNASNFERNEMPLLGIIEQFTTSSSSLDIFEGVSARCKITDLEFMIKTLIDTRKIVYNQSIKRAKHYMIDLFLAICCSTRHFSNVSFKPKNCMAK</sequence>
<dbReference type="AlphaFoldDB" id="A0A075B1R2"/>
<name>A0A075B1R2_ROZAC</name>
<dbReference type="HOGENOM" id="CLU_1636344_0_0_1"/>
<keyword evidence="2" id="KW-1185">Reference proteome</keyword>
<dbReference type="EMBL" id="KE560556">
    <property type="protein sequence ID" value="EPZ36479.1"/>
    <property type="molecule type" value="Genomic_DNA"/>
</dbReference>
<reference evidence="1 2" key="1">
    <citation type="journal article" date="2013" name="Curr. Biol.">
        <title>Shared signatures of parasitism and phylogenomics unite Cryptomycota and microsporidia.</title>
        <authorList>
            <person name="James T.Y."/>
            <person name="Pelin A."/>
            <person name="Bonen L."/>
            <person name="Ahrendt S."/>
            <person name="Sain D."/>
            <person name="Corradi N."/>
            <person name="Stajich J.E."/>
        </authorList>
    </citation>
    <scope>NUCLEOTIDE SEQUENCE [LARGE SCALE GENOMIC DNA]</scope>
    <source>
        <strain evidence="1 2">CSF55</strain>
    </source>
</reference>
<organism evidence="1 2">
    <name type="scientific">Rozella allomycis (strain CSF55)</name>
    <dbReference type="NCBI Taxonomy" id="988480"/>
    <lineage>
        <taxon>Eukaryota</taxon>
        <taxon>Fungi</taxon>
        <taxon>Fungi incertae sedis</taxon>
        <taxon>Cryptomycota</taxon>
        <taxon>Cryptomycota incertae sedis</taxon>
        <taxon>Rozella</taxon>
    </lineage>
</organism>